<evidence type="ECO:0000256" key="2">
    <source>
        <dbReference type="ARBA" id="ARBA00022603"/>
    </source>
</evidence>
<dbReference type="InterPro" id="IPR001525">
    <property type="entry name" value="C5_MeTfrase"/>
</dbReference>
<protein>
    <recommendedName>
        <fullName evidence="1">DNA (cytosine-5-)-methyltransferase</fullName>
        <ecNumber evidence="1">2.1.1.37</ecNumber>
    </recommendedName>
</protein>
<feature type="active site" evidence="7">
    <location>
        <position position="103"/>
    </location>
</feature>
<dbReference type="EMBL" id="CAADFP010000005">
    <property type="protein sequence ID" value="VFK23405.1"/>
    <property type="molecule type" value="Genomic_DNA"/>
</dbReference>
<gene>
    <name evidence="9" type="ORF">BECKLPF1236A_GA0070988_1000420</name>
    <name evidence="10" type="ORF">BECKLPF1236C_GA0070990_1000524</name>
</gene>
<dbReference type="GO" id="GO:0003677">
    <property type="term" value="F:DNA binding"/>
    <property type="evidence" value="ECO:0007669"/>
    <property type="project" value="TreeGrafter"/>
</dbReference>
<evidence type="ECO:0000256" key="7">
    <source>
        <dbReference type="PROSITE-ProRule" id="PRU01016"/>
    </source>
</evidence>
<dbReference type="SUPFAM" id="SSF53335">
    <property type="entry name" value="S-adenosyl-L-methionine-dependent methyltransferases"/>
    <property type="match status" value="1"/>
</dbReference>
<evidence type="ECO:0000256" key="3">
    <source>
        <dbReference type="ARBA" id="ARBA00022679"/>
    </source>
</evidence>
<sequence length="371" mass="42432">MMMTTLRSQRSNFDAVLLKNDATETRASVVDVFGGVGSLSHGFKVEGFPIACGIDVDETCRYPFETNNDAPFICRDVATISSREVAREFFLGAARILVGCAPCQPFSKYNQKNDDPRWRLVGEFSRLIREIRPDVVTMENVPRLVKFRGGNVFQHFVEGLRETGYHPWWKVVFCPDYGVPQQRSRLVLLASRHGPIEMEPSTHSPDRYVTVRDAIGELRPLRAGDVDSMDSMHRASRLSKCNLRRIRESNPGSTWRDWPDNLVTECHRRETGQGYTSVYGRMTWDRPSPTITTQFYGFGNGRFGHPKQDRAISLREGAILQSFPKEYIFVRPDEEIHFKRIGRLIGNAVPFVLARAIARSIRVHLEKFYAQ</sequence>
<dbReference type="AlphaFoldDB" id="A0A450X291"/>
<dbReference type="EMBL" id="CAADFM010000004">
    <property type="protein sequence ID" value="VFK06745.1"/>
    <property type="molecule type" value="Genomic_DNA"/>
</dbReference>
<comment type="catalytic activity">
    <reaction evidence="6">
        <text>a 2'-deoxycytidine in DNA + S-adenosyl-L-methionine = a 5-methyl-2'-deoxycytidine in DNA + S-adenosyl-L-homocysteine + H(+)</text>
        <dbReference type="Rhea" id="RHEA:13681"/>
        <dbReference type="Rhea" id="RHEA-COMP:11369"/>
        <dbReference type="Rhea" id="RHEA-COMP:11370"/>
        <dbReference type="ChEBI" id="CHEBI:15378"/>
        <dbReference type="ChEBI" id="CHEBI:57856"/>
        <dbReference type="ChEBI" id="CHEBI:59789"/>
        <dbReference type="ChEBI" id="CHEBI:85452"/>
        <dbReference type="ChEBI" id="CHEBI:85454"/>
        <dbReference type="EC" id="2.1.1.37"/>
    </reaction>
</comment>
<dbReference type="GO" id="GO:0003886">
    <property type="term" value="F:DNA (cytosine-5-)-methyltransferase activity"/>
    <property type="evidence" value="ECO:0007669"/>
    <property type="project" value="UniProtKB-EC"/>
</dbReference>
<accession>A0A450X291</accession>
<reference evidence="10" key="1">
    <citation type="submission" date="2019-02" db="EMBL/GenBank/DDBJ databases">
        <authorList>
            <person name="Gruber-Vodicka R. H."/>
            <person name="Seah K. B. B."/>
        </authorList>
    </citation>
    <scope>NUCLEOTIDE SEQUENCE</scope>
    <source>
        <strain evidence="9">BECK_S312</strain>
        <strain evidence="10">BECK_S426</strain>
    </source>
</reference>
<dbReference type="Gene3D" id="3.40.50.150">
    <property type="entry name" value="Vaccinia Virus protein VP39"/>
    <property type="match status" value="1"/>
</dbReference>
<dbReference type="GO" id="GO:0009307">
    <property type="term" value="P:DNA restriction-modification system"/>
    <property type="evidence" value="ECO:0007669"/>
    <property type="project" value="UniProtKB-KW"/>
</dbReference>
<dbReference type="PROSITE" id="PS51679">
    <property type="entry name" value="SAM_MT_C5"/>
    <property type="match status" value="1"/>
</dbReference>
<dbReference type="GO" id="GO:0032259">
    <property type="term" value="P:methylation"/>
    <property type="evidence" value="ECO:0007669"/>
    <property type="project" value="UniProtKB-KW"/>
</dbReference>
<dbReference type="Gene3D" id="3.90.120.10">
    <property type="entry name" value="DNA Methylase, subunit A, domain 2"/>
    <property type="match status" value="1"/>
</dbReference>
<evidence type="ECO:0000256" key="4">
    <source>
        <dbReference type="ARBA" id="ARBA00022691"/>
    </source>
</evidence>
<dbReference type="PANTHER" id="PTHR10629:SF52">
    <property type="entry name" value="DNA (CYTOSINE-5)-METHYLTRANSFERASE 1"/>
    <property type="match status" value="1"/>
</dbReference>
<dbReference type="PRINTS" id="PR00105">
    <property type="entry name" value="C5METTRFRASE"/>
</dbReference>
<dbReference type="GO" id="GO:0044027">
    <property type="term" value="P:negative regulation of gene expression via chromosomal CpG island methylation"/>
    <property type="evidence" value="ECO:0007669"/>
    <property type="project" value="TreeGrafter"/>
</dbReference>
<dbReference type="Pfam" id="PF00145">
    <property type="entry name" value="DNA_methylase"/>
    <property type="match status" value="1"/>
</dbReference>
<proteinExistence type="inferred from homology"/>
<keyword evidence="4 7" id="KW-0949">S-adenosyl-L-methionine</keyword>
<dbReference type="InterPro" id="IPR029063">
    <property type="entry name" value="SAM-dependent_MTases_sf"/>
</dbReference>
<evidence type="ECO:0000256" key="5">
    <source>
        <dbReference type="ARBA" id="ARBA00022747"/>
    </source>
</evidence>
<organism evidence="10">
    <name type="scientific">Candidatus Kentrum sp. LPFa</name>
    <dbReference type="NCBI Taxonomy" id="2126335"/>
    <lineage>
        <taxon>Bacteria</taxon>
        <taxon>Pseudomonadati</taxon>
        <taxon>Pseudomonadota</taxon>
        <taxon>Gammaproteobacteria</taxon>
        <taxon>Candidatus Kentrum</taxon>
    </lineage>
</organism>
<evidence type="ECO:0000256" key="6">
    <source>
        <dbReference type="ARBA" id="ARBA00047422"/>
    </source>
</evidence>
<evidence type="ECO:0000256" key="8">
    <source>
        <dbReference type="RuleBase" id="RU000416"/>
    </source>
</evidence>
<keyword evidence="3 7" id="KW-0808">Transferase</keyword>
<dbReference type="PANTHER" id="PTHR10629">
    <property type="entry name" value="CYTOSINE-SPECIFIC METHYLTRANSFERASE"/>
    <property type="match status" value="1"/>
</dbReference>
<evidence type="ECO:0000313" key="10">
    <source>
        <dbReference type="EMBL" id="VFK23405.1"/>
    </source>
</evidence>
<dbReference type="EC" id="2.1.1.37" evidence="1"/>
<keyword evidence="2 7" id="KW-0489">Methyltransferase</keyword>
<dbReference type="NCBIfam" id="TIGR00675">
    <property type="entry name" value="dcm"/>
    <property type="match status" value="1"/>
</dbReference>
<evidence type="ECO:0000256" key="1">
    <source>
        <dbReference type="ARBA" id="ARBA00011975"/>
    </source>
</evidence>
<dbReference type="InterPro" id="IPR050390">
    <property type="entry name" value="C5-Methyltransferase"/>
</dbReference>
<comment type="similarity">
    <text evidence="7 8">Belongs to the class I-like SAM-binding methyltransferase superfamily. C5-methyltransferase family.</text>
</comment>
<keyword evidence="5" id="KW-0680">Restriction system</keyword>
<evidence type="ECO:0000313" key="9">
    <source>
        <dbReference type="EMBL" id="VFK06745.1"/>
    </source>
</evidence>
<name>A0A450X291_9GAMM</name>